<dbReference type="RefSeq" id="WP_224193496.1">
    <property type="nucleotide sequence ID" value="NZ_JAIRAU010000027.1"/>
</dbReference>
<keyword evidence="4" id="KW-0408">Iron</keyword>
<keyword evidence="3" id="KW-0479">Metal-binding</keyword>
<comment type="cofactor">
    <cofactor evidence="1">
        <name>[4Fe-4S] cluster</name>
        <dbReference type="ChEBI" id="CHEBI:49883"/>
    </cofactor>
</comment>
<dbReference type="Gene3D" id="3.20.20.70">
    <property type="entry name" value="Aldolase class I"/>
    <property type="match status" value="1"/>
</dbReference>
<dbReference type="EMBL" id="JAIRAU010000027">
    <property type="protein sequence ID" value="MBZ5711735.1"/>
    <property type="molecule type" value="Genomic_DNA"/>
</dbReference>
<keyword evidence="2" id="KW-0949">S-adenosyl-L-methionine</keyword>
<name>A0ABS7TU13_9BACT</name>
<dbReference type="InterPro" id="IPR007197">
    <property type="entry name" value="rSAM"/>
</dbReference>
<dbReference type="InterPro" id="IPR023404">
    <property type="entry name" value="rSAM_horseshoe"/>
</dbReference>
<dbReference type="SUPFAM" id="SSF102114">
    <property type="entry name" value="Radical SAM enzymes"/>
    <property type="match status" value="2"/>
</dbReference>
<reference evidence="8" key="1">
    <citation type="submission" date="2021-08" db="EMBL/GenBank/DDBJ databases">
        <authorList>
            <person name="Stevens D.C."/>
        </authorList>
    </citation>
    <scope>NUCLEOTIDE SEQUENCE</scope>
    <source>
        <strain evidence="8">DSM 53165</strain>
    </source>
</reference>
<dbReference type="SFLD" id="SFLDG01067">
    <property type="entry name" value="SPASM/twitch_domain_containing"/>
    <property type="match status" value="1"/>
</dbReference>
<accession>A0ABS7TU13</accession>
<evidence type="ECO:0000256" key="2">
    <source>
        <dbReference type="ARBA" id="ARBA00022691"/>
    </source>
</evidence>
<dbReference type="PROSITE" id="PS51918">
    <property type="entry name" value="RADICAL_SAM"/>
    <property type="match status" value="2"/>
</dbReference>
<dbReference type="SFLD" id="SFLDS00029">
    <property type="entry name" value="Radical_SAM"/>
    <property type="match status" value="2"/>
</dbReference>
<comment type="caution">
    <text evidence="8">The sequence shown here is derived from an EMBL/GenBank/DDBJ whole genome shotgun (WGS) entry which is preliminary data.</text>
</comment>
<evidence type="ECO:0000313" key="9">
    <source>
        <dbReference type="Proteomes" id="UP001139031"/>
    </source>
</evidence>
<dbReference type="InterPro" id="IPR006158">
    <property type="entry name" value="Cobalamin-bd"/>
</dbReference>
<dbReference type="Pfam" id="PF04055">
    <property type="entry name" value="Radical_SAM"/>
    <property type="match status" value="2"/>
</dbReference>
<keyword evidence="9" id="KW-1185">Reference proteome</keyword>
<organism evidence="8 9">
    <name type="scientific">Nannocystis pusilla</name>
    <dbReference type="NCBI Taxonomy" id="889268"/>
    <lineage>
        <taxon>Bacteria</taxon>
        <taxon>Pseudomonadati</taxon>
        <taxon>Myxococcota</taxon>
        <taxon>Polyangia</taxon>
        <taxon>Nannocystales</taxon>
        <taxon>Nannocystaceae</taxon>
        <taxon>Nannocystis</taxon>
    </lineage>
</organism>
<gene>
    <name evidence="8" type="ORF">K7C98_21040</name>
</gene>
<dbReference type="SMART" id="SM00729">
    <property type="entry name" value="Elp3"/>
    <property type="match status" value="2"/>
</dbReference>
<evidence type="ECO:0000259" key="6">
    <source>
        <dbReference type="PROSITE" id="PS51332"/>
    </source>
</evidence>
<feature type="domain" description="Radical SAM core" evidence="7">
    <location>
        <begin position="216"/>
        <end position="466"/>
    </location>
</feature>
<dbReference type="InterPro" id="IPR013785">
    <property type="entry name" value="Aldolase_TIM"/>
</dbReference>
<proteinExistence type="predicted"/>
<evidence type="ECO:0000259" key="7">
    <source>
        <dbReference type="PROSITE" id="PS51918"/>
    </source>
</evidence>
<dbReference type="InterPro" id="IPR050377">
    <property type="entry name" value="Radical_SAM_PqqE_MftC-like"/>
</dbReference>
<protein>
    <submittedName>
        <fullName evidence="8">Radical SAM protein</fullName>
    </submittedName>
</protein>
<evidence type="ECO:0000313" key="8">
    <source>
        <dbReference type="EMBL" id="MBZ5711735.1"/>
    </source>
</evidence>
<feature type="domain" description="Radical SAM core" evidence="7">
    <location>
        <begin position="462"/>
        <end position="680"/>
    </location>
</feature>
<dbReference type="InterPro" id="IPR058240">
    <property type="entry name" value="rSAM_sf"/>
</dbReference>
<dbReference type="CDD" id="cd01335">
    <property type="entry name" value="Radical_SAM"/>
    <property type="match status" value="2"/>
</dbReference>
<evidence type="ECO:0000256" key="4">
    <source>
        <dbReference type="ARBA" id="ARBA00023004"/>
    </source>
</evidence>
<dbReference type="InterPro" id="IPR006638">
    <property type="entry name" value="Elp3/MiaA/NifB-like_rSAM"/>
</dbReference>
<dbReference type="PANTHER" id="PTHR11228:SF7">
    <property type="entry name" value="PQQA PEPTIDE CYCLASE"/>
    <property type="match status" value="1"/>
</dbReference>
<dbReference type="PROSITE" id="PS51332">
    <property type="entry name" value="B12_BINDING"/>
    <property type="match status" value="1"/>
</dbReference>
<evidence type="ECO:0000256" key="1">
    <source>
        <dbReference type="ARBA" id="ARBA00001966"/>
    </source>
</evidence>
<evidence type="ECO:0000256" key="5">
    <source>
        <dbReference type="ARBA" id="ARBA00023014"/>
    </source>
</evidence>
<evidence type="ECO:0000256" key="3">
    <source>
        <dbReference type="ARBA" id="ARBA00022723"/>
    </source>
</evidence>
<dbReference type="PANTHER" id="PTHR11228">
    <property type="entry name" value="RADICAL SAM DOMAIN PROTEIN"/>
    <property type="match status" value="1"/>
</dbReference>
<dbReference type="Proteomes" id="UP001139031">
    <property type="component" value="Unassembled WGS sequence"/>
</dbReference>
<sequence length="787" mass="85901">MRPGRVLVVHPPVSVARDFIDYPYFIDLGAVQLAAVLEAEGTACDLVDAYALPGAGLEWRSDGRAHLGASVAATLAACPREAAAIVVAVTPFHRPPARDDLLGDLLAGLRAHHGPEVPIVLADCYQSGQHYVAAPALLASYPEADAYVQFEAERTVPALLRAYLAGGPAPRGLHRGEQAVLEDLPVPAWSKVDLDAYHEFRAAVVRGLGRGGWAFPIDGRTLPAVTSRGCPFTCAHCSSNPDTPPGRPKTQRRHSRAGLRRLLGALRGEHAAERVFVLDELINVHPAHFDHVLEDIRELGLRFELPNGLRADYLEPRHLEAMRGRITTLSVSAESGVQRVVDEVVGKRLDLAAIVRAAESAAAAGVPLMIHYIIGQPGESAAEINQTLSFALDLWDRFKAWPAVQFATPLPGTRLARSLPLAPPPADHDWGPRFQRAPTGATVPAELLEKFRWTFEQRLQASQGPRKLVMNATYACNNHCSFCAVGTRSQLHGDGERLREQLAHYRKQGVELLDIDGGEPTLHPDLLGLIRHARALGYRAVNVTTNGRLCAYEAFAARLVNSGLSSLLFSVHGADARTHAQNVGVAEAFEQTLAGVRNAVRLAPRGVELGMNVTITKHNEAQLAGITELAWSLGLRWVNYQFLTPFGRATAMLAPDTASAAASLRAVIEAWQARMKLQIINLPFCFMPGHESLMQGDLGKLERHMAFVNNETVNLAQYLAERRVRKPVCASCPHACFCGGFYELDEVPEPPWLIAPEDLVRPLADPRRHESVPAELRERLRKRAEST</sequence>
<dbReference type="SFLD" id="SFLDG01082">
    <property type="entry name" value="B12-binding_domain_containing"/>
    <property type="match status" value="1"/>
</dbReference>
<feature type="domain" description="B12-binding" evidence="6">
    <location>
        <begin position="10"/>
        <end position="170"/>
    </location>
</feature>
<dbReference type="Gene3D" id="3.80.30.20">
    <property type="entry name" value="tm_1862 like domain"/>
    <property type="match status" value="1"/>
</dbReference>
<keyword evidence="5" id="KW-0411">Iron-sulfur</keyword>